<dbReference type="AlphaFoldDB" id="A0A7S2PYY3"/>
<evidence type="ECO:0000313" key="1">
    <source>
        <dbReference type="EMBL" id="CAD9627392.1"/>
    </source>
</evidence>
<organism evidence="1">
    <name type="scientific">Skeletonema marinoi</name>
    <dbReference type="NCBI Taxonomy" id="267567"/>
    <lineage>
        <taxon>Eukaryota</taxon>
        <taxon>Sar</taxon>
        <taxon>Stramenopiles</taxon>
        <taxon>Ochrophyta</taxon>
        <taxon>Bacillariophyta</taxon>
        <taxon>Coscinodiscophyceae</taxon>
        <taxon>Thalassiosirophycidae</taxon>
        <taxon>Thalassiosirales</taxon>
        <taxon>Skeletonemataceae</taxon>
        <taxon>Skeletonema</taxon>
        <taxon>Skeletonema marinoi-dohrnii complex</taxon>
    </lineage>
</organism>
<protein>
    <submittedName>
        <fullName evidence="1">Uncharacterized protein</fullName>
    </submittedName>
</protein>
<accession>A0A7S2PYY3</accession>
<proteinExistence type="predicted"/>
<sequence length="744" mass="83508">MDEDSGDLRSISSWASEALSWLLVASGNDAASSRFAPAFPDKQKQNNKPLRFSHFARRCASKKNKNKLPSGDNDAVYFTPVKRDRAPIIARIFRPLLRDLFVFKVVNTILTHLGIDSDFDTLQLYFGEWLRSLPADAIKANMSGNWRPMVRWLHDMILNAYQRNRHNPEELDDASLEKVVKLESLLKFCNEIEDLPKAFFIAVICIDAVSTASLQIEEKTYGKITQMDSIRPWETLLRRLRVCLLVSLRLSGEVDSGGFNPMTVSSVSKPGTFSTYAWIAKDELTLSHENQVLMAMETAYMSSSEAFYPSTADGDATAHKKAMLQSCSNSQRGSLRSPSGLTSDSLSPPLLFYLKDHGRCTTRLAAHRALILVGLWGQTPGNMLLLRRCVESLQIAQENTNQFGLATLLEIWQSRIRPVFQSLMFGLGIADELSHEVFSSLIEDRVWLSEFTFHARTVLGMILECTSKNLTQDISDEDLVSDKSEMWPPLRECPILSALVSKLRPVKSSSVMLHHIVAFTFEMTHDIDSIASAVPSFTSLFSVGSLFSEMPPIPKESIEQRGLIDQAIVDRAQKSSSNPIIDNFDCIKDVELVGKAFGLDPRYTRTRYLVEIIRLGKDASINDLLGGSSAALMKPLFIEELVEILCVRLHGIISSLKRTKQYRGVVSRLDAEASTWVKEQAERITSQDDEYTPVSLIITHSLILRLRSMAENDALSEQINSLCLISETLLKAVREQEQQRVMDV</sequence>
<dbReference type="EMBL" id="HBGZ01029909">
    <property type="protein sequence ID" value="CAD9627392.1"/>
    <property type="molecule type" value="Transcribed_RNA"/>
</dbReference>
<gene>
    <name evidence="1" type="ORF">SMAR0320_LOCUS21299</name>
</gene>
<name>A0A7S2PYY3_9STRA</name>
<reference evidence="1" key="1">
    <citation type="submission" date="2021-01" db="EMBL/GenBank/DDBJ databases">
        <authorList>
            <person name="Corre E."/>
            <person name="Pelletier E."/>
            <person name="Niang G."/>
            <person name="Scheremetjew M."/>
            <person name="Finn R."/>
            <person name="Kale V."/>
            <person name="Holt S."/>
            <person name="Cochrane G."/>
            <person name="Meng A."/>
            <person name="Brown T."/>
            <person name="Cohen L."/>
        </authorList>
    </citation>
    <scope>NUCLEOTIDE SEQUENCE</scope>
    <source>
        <strain evidence="1">SM1012Den-03</strain>
    </source>
</reference>